<protein>
    <submittedName>
        <fullName evidence="2">Uncharacterized protein</fullName>
    </submittedName>
</protein>
<comment type="caution">
    <text evidence="2">The sequence shown here is derived from an EMBL/GenBank/DDBJ whole genome shotgun (WGS) entry which is preliminary data.</text>
</comment>
<sequence length="220" mass="24500">MAAAADDNGKGEQEQRGEKRQRQDSTEGLSSEVRNSESSDEDDEDPRPAKRRKLPSINTGTALSPLSRPGPERRMVQHGRLTPPSAPQHEAYDVQSLAEHGCSPALADNKRQHIPRTPRSPSATRELVPVAEYQEWPFQGFLKRTRIGNETTYNFEFKLPCISEQLDLPISVEALGIDSNREATAKSVNPHRATSHSKIHAAASRPQRRAPWTPKEDAKL</sequence>
<feature type="non-terminal residue" evidence="2">
    <location>
        <position position="220"/>
    </location>
</feature>
<keyword evidence="3" id="KW-1185">Reference proteome</keyword>
<accession>A0ABR0M449</accession>
<reference evidence="2 3" key="1">
    <citation type="submission" date="2023-08" db="EMBL/GenBank/DDBJ databases">
        <title>Black Yeasts Isolated from many extreme environments.</title>
        <authorList>
            <person name="Coleine C."/>
            <person name="Stajich J.E."/>
            <person name="Selbmann L."/>
        </authorList>
    </citation>
    <scope>NUCLEOTIDE SEQUENCE [LARGE SCALE GENOMIC DNA]</scope>
    <source>
        <strain evidence="2 3">CCFEE 536</strain>
    </source>
</reference>
<evidence type="ECO:0000256" key="1">
    <source>
        <dbReference type="SAM" id="MobiDB-lite"/>
    </source>
</evidence>
<feature type="region of interest" description="Disordered" evidence="1">
    <location>
        <begin position="183"/>
        <end position="220"/>
    </location>
</feature>
<dbReference type="Proteomes" id="UP001357485">
    <property type="component" value="Unassembled WGS sequence"/>
</dbReference>
<proteinExistence type="predicted"/>
<dbReference type="EMBL" id="JAVRRA010001526">
    <property type="protein sequence ID" value="KAK5279949.1"/>
    <property type="molecule type" value="Genomic_DNA"/>
</dbReference>
<evidence type="ECO:0000313" key="3">
    <source>
        <dbReference type="Proteomes" id="UP001357485"/>
    </source>
</evidence>
<name>A0ABR0M449_9PEZI</name>
<gene>
    <name evidence="2" type="ORF">LTR16_007281</name>
</gene>
<organism evidence="2 3">
    <name type="scientific">Cryomyces antarcticus</name>
    <dbReference type="NCBI Taxonomy" id="329879"/>
    <lineage>
        <taxon>Eukaryota</taxon>
        <taxon>Fungi</taxon>
        <taxon>Dikarya</taxon>
        <taxon>Ascomycota</taxon>
        <taxon>Pezizomycotina</taxon>
        <taxon>Dothideomycetes</taxon>
        <taxon>Dothideomycetes incertae sedis</taxon>
        <taxon>Cryomyces</taxon>
    </lineage>
</organism>
<feature type="compositionally biased region" description="Basic and acidic residues" evidence="1">
    <location>
        <begin position="7"/>
        <end position="25"/>
    </location>
</feature>
<feature type="region of interest" description="Disordered" evidence="1">
    <location>
        <begin position="1"/>
        <end position="125"/>
    </location>
</feature>
<evidence type="ECO:0000313" key="2">
    <source>
        <dbReference type="EMBL" id="KAK5279949.1"/>
    </source>
</evidence>